<dbReference type="RefSeq" id="WP_169751156.1">
    <property type="nucleotide sequence ID" value="NZ_CP012154.1"/>
</dbReference>
<evidence type="ECO:0000313" key="2">
    <source>
        <dbReference type="EMBL" id="AKS42467.1"/>
    </source>
</evidence>
<feature type="domain" description="Serine aminopeptidase S33" evidence="1">
    <location>
        <begin position="74"/>
        <end position="159"/>
    </location>
</feature>
<organism evidence="2 3">
    <name type="scientific">Wenzhouxiangella marina</name>
    <dbReference type="NCBI Taxonomy" id="1579979"/>
    <lineage>
        <taxon>Bacteria</taxon>
        <taxon>Pseudomonadati</taxon>
        <taxon>Pseudomonadota</taxon>
        <taxon>Gammaproteobacteria</taxon>
        <taxon>Chromatiales</taxon>
        <taxon>Wenzhouxiangellaceae</taxon>
        <taxon>Wenzhouxiangella</taxon>
    </lineage>
</organism>
<keyword evidence="2" id="KW-0378">Hydrolase</keyword>
<dbReference type="InterPro" id="IPR053145">
    <property type="entry name" value="AB_hydrolase_Est10"/>
</dbReference>
<evidence type="ECO:0000259" key="1">
    <source>
        <dbReference type="Pfam" id="PF12146"/>
    </source>
</evidence>
<dbReference type="KEGG" id="wma:WM2015_2102"/>
<evidence type="ECO:0000313" key="3">
    <source>
        <dbReference type="Proteomes" id="UP000066624"/>
    </source>
</evidence>
<proteinExistence type="predicted"/>
<reference evidence="2 3" key="1">
    <citation type="submission" date="2015-07" db="EMBL/GenBank/DDBJ databases">
        <authorList>
            <person name="Noorani M."/>
        </authorList>
    </citation>
    <scope>NUCLEOTIDE SEQUENCE [LARGE SCALE GENOMIC DNA]</scope>
    <source>
        <strain evidence="2 3">KCTC 42284</strain>
    </source>
</reference>
<keyword evidence="3" id="KW-1185">Reference proteome</keyword>
<dbReference type="PANTHER" id="PTHR43265">
    <property type="entry name" value="ESTERASE ESTD"/>
    <property type="match status" value="1"/>
</dbReference>
<dbReference type="EMBL" id="CP012154">
    <property type="protein sequence ID" value="AKS42467.1"/>
    <property type="molecule type" value="Genomic_DNA"/>
</dbReference>
<dbReference type="SUPFAM" id="SSF53474">
    <property type="entry name" value="alpha/beta-Hydrolases"/>
    <property type="match status" value="1"/>
</dbReference>
<dbReference type="GO" id="GO:0052689">
    <property type="term" value="F:carboxylic ester hydrolase activity"/>
    <property type="evidence" value="ECO:0007669"/>
    <property type="project" value="TreeGrafter"/>
</dbReference>
<gene>
    <name evidence="2" type="ORF">WM2015_2102</name>
</gene>
<sequence>MYRILSALLLLNCAAALADRPAEAVVLDRPDAELYGSLYWPEGAGQAVILHAGSGPTDRHGNQPGMQNDSLRLLARGLVAEGIAVLAIDKRFAGESRTSLSEAEIRPSVYVEDLRAWVDWLHARNAQLRIHLLGHSEGALFAKAAAMRSEVASVISLAGAGRPAGVILREQTEGRRPGEIGVEFERVLSSLESGQRVDEVSPLLQALFRPSIQPYLIEWLAIDPAALAAGLDVPLLVIGGSSDIQVGRADFDALAAHADRAEWIDGMNHVLKAVEGALPAQLPSYTDPSLPLHEALLPLIADWIEGPVVE</sequence>
<dbReference type="PANTHER" id="PTHR43265:SF1">
    <property type="entry name" value="ESTERASE ESTD"/>
    <property type="match status" value="1"/>
</dbReference>
<dbReference type="Proteomes" id="UP000066624">
    <property type="component" value="Chromosome"/>
</dbReference>
<name>A0A0K0XXV9_9GAMM</name>
<dbReference type="Gene3D" id="3.40.50.1820">
    <property type="entry name" value="alpha/beta hydrolase"/>
    <property type="match status" value="1"/>
</dbReference>
<dbReference type="Pfam" id="PF12146">
    <property type="entry name" value="Hydrolase_4"/>
    <property type="match status" value="1"/>
</dbReference>
<protein>
    <submittedName>
        <fullName evidence="2">Hydrolase of the alpha/beta superfamily</fullName>
    </submittedName>
</protein>
<dbReference type="InterPro" id="IPR029058">
    <property type="entry name" value="AB_hydrolase_fold"/>
</dbReference>
<dbReference type="STRING" id="1579979.WM2015_2102"/>
<dbReference type="InterPro" id="IPR022742">
    <property type="entry name" value="Hydrolase_4"/>
</dbReference>
<accession>A0A0K0XXV9</accession>
<dbReference type="AlphaFoldDB" id="A0A0K0XXV9"/>